<dbReference type="InterPro" id="IPR001345">
    <property type="entry name" value="PG/BPGM_mutase_AS"/>
</dbReference>
<dbReference type="Gene3D" id="3.40.50.1240">
    <property type="entry name" value="Phosphoglycerate mutase-like"/>
    <property type="match status" value="1"/>
</dbReference>
<dbReference type="InterPro" id="IPR029033">
    <property type="entry name" value="His_PPase_superfam"/>
</dbReference>
<gene>
    <name evidence="3" type="ORF">DF198_05235</name>
    <name evidence="2" type="ORF">DQL92_05230</name>
</gene>
<dbReference type="CDD" id="cd07067">
    <property type="entry name" value="HP_PGM_like"/>
    <property type="match status" value="1"/>
</dbReference>
<dbReference type="GO" id="GO:0005737">
    <property type="term" value="C:cytoplasm"/>
    <property type="evidence" value="ECO:0007669"/>
    <property type="project" value="TreeGrafter"/>
</dbReference>
<dbReference type="AlphaFoldDB" id="A0A3G6JJD0"/>
<protein>
    <submittedName>
        <fullName evidence="2">Histidine phosphatase family protein</fullName>
    </submittedName>
</protein>
<dbReference type="Pfam" id="PF00300">
    <property type="entry name" value="His_Phos_1"/>
    <property type="match status" value="1"/>
</dbReference>
<dbReference type="EMBL" id="CP029252">
    <property type="protein sequence ID" value="AZA23503.1"/>
    <property type="molecule type" value="Genomic_DNA"/>
</dbReference>
<feature type="binding site" evidence="1">
    <location>
        <begin position="8"/>
        <end position="15"/>
    </location>
    <ligand>
        <name>substrate</name>
    </ligand>
</feature>
<sequence>MTRFYLMRHGQTLFNTLNRIQGWCDSPLTEKGQDQARQVRAYFEKHDMTFDQYYCTTTERASDTIELATGQTDYQRVKGLKEMHFGIFVGQHFGIFEGQPEYLHSKTSVAGHFGDHYAQFGGESQDQFVERVVASAKEIVERHPEQSILAVSHAGALMTFLHAVDPERAFQSCPGNCAILVFDYDGSNFHFVKLIDPLTDQEFVEF</sequence>
<dbReference type="GO" id="GO:0016791">
    <property type="term" value="F:phosphatase activity"/>
    <property type="evidence" value="ECO:0007669"/>
    <property type="project" value="TreeGrafter"/>
</dbReference>
<dbReference type="PROSITE" id="PS00175">
    <property type="entry name" value="PG_MUTASE"/>
    <property type="match status" value="1"/>
</dbReference>
<evidence type="ECO:0000313" key="2">
    <source>
        <dbReference type="EMBL" id="AZA18152.1"/>
    </source>
</evidence>
<dbReference type="SUPFAM" id="SSF53254">
    <property type="entry name" value="Phosphoglycerate mutase-like"/>
    <property type="match status" value="1"/>
</dbReference>
<evidence type="ECO:0000313" key="3">
    <source>
        <dbReference type="EMBL" id="AZA23503.1"/>
    </source>
</evidence>
<dbReference type="InterPro" id="IPR050275">
    <property type="entry name" value="PGM_Phosphatase"/>
</dbReference>
<proteinExistence type="predicted"/>
<organism evidence="2">
    <name type="scientific">Streptococcus thermophilus</name>
    <dbReference type="NCBI Taxonomy" id="1308"/>
    <lineage>
        <taxon>Bacteria</taxon>
        <taxon>Bacillati</taxon>
        <taxon>Bacillota</taxon>
        <taxon>Bacilli</taxon>
        <taxon>Lactobacillales</taxon>
        <taxon>Streptococcaceae</taxon>
        <taxon>Streptococcus</taxon>
    </lineage>
</organism>
<dbReference type="PANTHER" id="PTHR48100:SF5">
    <property type="entry name" value="HISTIDINE PHOSPHATASE FAMILY PROTEIN"/>
    <property type="match status" value="1"/>
</dbReference>
<feature type="binding site" evidence="1">
    <location>
        <position position="60"/>
    </location>
    <ligand>
        <name>substrate</name>
    </ligand>
</feature>
<dbReference type="SMART" id="SM00855">
    <property type="entry name" value="PGAM"/>
    <property type="match status" value="1"/>
</dbReference>
<dbReference type="PANTHER" id="PTHR48100">
    <property type="entry name" value="BROAD-SPECIFICITY PHOSPHATASE YOR283W-RELATED"/>
    <property type="match status" value="1"/>
</dbReference>
<evidence type="ECO:0000256" key="1">
    <source>
        <dbReference type="PIRSR" id="PIRSR613078-2"/>
    </source>
</evidence>
<accession>A0A3G6JJD0</accession>
<reference evidence="2" key="1">
    <citation type="submission" date="2018-07" db="EMBL/GenBank/DDBJ databases">
        <authorList>
            <person name="Somerville V."/>
        </authorList>
    </citation>
    <scope>NUCLEOTIDE SEQUENCE</scope>
    <source>
        <strain evidence="3">NWC_1_1</strain>
        <strain evidence="2">NWC_2_1</strain>
    </source>
</reference>
<dbReference type="InterPro" id="IPR013078">
    <property type="entry name" value="His_Pase_superF_clade-1"/>
</dbReference>
<dbReference type="EMBL" id="CP031021">
    <property type="protein sequence ID" value="AZA18152.1"/>
    <property type="molecule type" value="Genomic_DNA"/>
</dbReference>
<dbReference type="RefSeq" id="WP_207559797.1">
    <property type="nucleotide sequence ID" value="NZ_CP046134.1"/>
</dbReference>
<name>A0A3G6JJD0_STRTR</name>